<comment type="caution">
    <text evidence="1">The sequence shown here is derived from an EMBL/GenBank/DDBJ whole genome shotgun (WGS) entry which is preliminary data.</text>
</comment>
<reference evidence="1" key="2">
    <citation type="submission" date="2020-09" db="EMBL/GenBank/DDBJ databases">
        <authorList>
            <person name="Sun Q."/>
            <person name="Zhou Y."/>
        </authorList>
    </citation>
    <scope>NUCLEOTIDE SEQUENCE</scope>
    <source>
        <strain evidence="1">CGMCC 1.12195</strain>
    </source>
</reference>
<accession>A0A917M3I4</accession>
<keyword evidence="1" id="KW-0378">Hydrolase</keyword>
<dbReference type="InterPro" id="IPR008979">
    <property type="entry name" value="Galactose-bd-like_sf"/>
</dbReference>
<gene>
    <name evidence="1" type="ORF">GCM10007415_03320</name>
</gene>
<dbReference type="Gene3D" id="2.60.120.260">
    <property type="entry name" value="Galactose-binding domain-like"/>
    <property type="match status" value="1"/>
</dbReference>
<dbReference type="PANTHER" id="PTHR36848:SF2">
    <property type="entry name" value="SECRETED PROTEIN"/>
    <property type="match status" value="1"/>
</dbReference>
<proteinExistence type="predicted"/>
<dbReference type="PANTHER" id="PTHR36848">
    <property type="entry name" value="DNA-BINDING PROTEIN (PUTATIVE SECRETED PROTEIN)-RELATED"/>
    <property type="match status" value="1"/>
</dbReference>
<dbReference type="InterPro" id="IPR053161">
    <property type="entry name" value="Ulvan_degrading_GH"/>
</dbReference>
<keyword evidence="2" id="KW-1185">Reference proteome</keyword>
<evidence type="ECO:0000313" key="1">
    <source>
        <dbReference type="EMBL" id="GGG75087.1"/>
    </source>
</evidence>
<organism evidence="1 2">
    <name type="scientific">Parapedobacter pyrenivorans</name>
    <dbReference type="NCBI Taxonomy" id="1305674"/>
    <lineage>
        <taxon>Bacteria</taxon>
        <taxon>Pseudomonadati</taxon>
        <taxon>Bacteroidota</taxon>
        <taxon>Sphingobacteriia</taxon>
        <taxon>Sphingobacteriales</taxon>
        <taxon>Sphingobacteriaceae</taxon>
        <taxon>Parapedobacter</taxon>
    </lineage>
</organism>
<dbReference type="Proteomes" id="UP000660862">
    <property type="component" value="Unassembled WGS sequence"/>
</dbReference>
<reference evidence="1" key="1">
    <citation type="journal article" date="2014" name="Int. J. Syst. Evol. Microbiol.">
        <title>Complete genome sequence of Corynebacterium casei LMG S-19264T (=DSM 44701T), isolated from a smear-ripened cheese.</title>
        <authorList>
            <consortium name="US DOE Joint Genome Institute (JGI-PGF)"/>
            <person name="Walter F."/>
            <person name="Albersmeier A."/>
            <person name="Kalinowski J."/>
            <person name="Ruckert C."/>
        </authorList>
    </citation>
    <scope>NUCLEOTIDE SEQUENCE</scope>
    <source>
        <strain evidence="1">CGMCC 1.12195</strain>
    </source>
</reference>
<dbReference type="EMBL" id="BMER01000001">
    <property type="protein sequence ID" value="GGG75087.1"/>
    <property type="molecule type" value="Genomic_DNA"/>
</dbReference>
<evidence type="ECO:0000313" key="2">
    <source>
        <dbReference type="Proteomes" id="UP000660862"/>
    </source>
</evidence>
<protein>
    <submittedName>
        <fullName evidence="1">Glycosyl hydrolase family 2</fullName>
    </submittedName>
</protein>
<dbReference type="InterPro" id="IPR029062">
    <property type="entry name" value="Class_I_gatase-like"/>
</dbReference>
<dbReference type="Pfam" id="PF17132">
    <property type="entry name" value="Glyco_hydro_106"/>
    <property type="match status" value="2"/>
</dbReference>
<sequence>MMGKHAFLLISFLVLSWAMQLLWAQQSGPWPEIRREAKPWARWWWMGNAVDEHNVSQVIRDYADAGFGGMEIAPIYGAMDYEHKYIPFLSPRWMDIFRYTVDEADRLDMGIDLTTGTGWPFGGPQVGVSDAATRAVVRVFHVEGGQPFAGKIAPEDPKFQSAVLQSLTGYDEVGKPLLLTDNVADDGTLHWIPDNGNWELYALFAGKTGQQVKRAAPGGEGFTLNPFSGKALHHYLARFDDAFGRRRLGVRAFYNDSYEVYGADWTEDFFAEFQGRRGYDLRLHIRELLSADSTAYMGRLKSDYRQTFAELLLEEFTHPWTDWAHRYKARTKNQAHGSPGNLIDLYAAVDIPEVETFGSSFFSIPGLRRDTADIRNVDPDPVLLKFAASAANITGKKLVSSETFTWLTEHFKTTLSQCKPEVEQAFLSGVNHVFYHGITYSPEEVAWPGWLFYASVNFVPANSWWPHLVGLNGYITRVQSVLQAGKPDNELLLYWPVYDNWDNPKERMMPFTVHNVNDWLHPTAFYEAVKQLQQQGYSMDFISDGLLAEAKVRDGLIHTAPGNTPYKALVVPVTRRMPVETLEKLLELARQGATVLLQALPGDVPGLGAYETKHAKFNALLEQAKESRMVLSPDIVKALELRGVAGEQMVHDGLKFIRRSTSDGTYYFIVNHNANAIDTWTPFRAAGKYGAIVLNPQSGQFGKVTCSVKDGQHGIRIQLQPGESVIVKFAADVEDRLPDWRYLGKRLGEMPLARGWKLDFKQGGPELPSPIIQDTLAPWTLYTDTTYHAFSGIATYQTSFELADKRNDVIYLLELENVYESARVYINDQDAGVAWSIPFHLQIGDFLKPGTNTIRIEIANLMANRIRDMDRKGVEWRRYHEINFVSIDYVPFDASQWTVQPSGLAGPVTIVQYKVEEN</sequence>
<dbReference type="Gene3D" id="3.40.50.880">
    <property type="match status" value="1"/>
</dbReference>
<dbReference type="RefSeq" id="WP_188504203.1">
    <property type="nucleotide sequence ID" value="NZ_BMER01000001.1"/>
</dbReference>
<name>A0A917M3I4_9SPHI</name>
<dbReference type="AlphaFoldDB" id="A0A917M3I4"/>
<dbReference type="NCBIfam" id="NF045579">
    <property type="entry name" value="rhamnoside_JR"/>
    <property type="match status" value="1"/>
</dbReference>
<dbReference type="GO" id="GO:0016787">
    <property type="term" value="F:hydrolase activity"/>
    <property type="evidence" value="ECO:0007669"/>
    <property type="project" value="UniProtKB-KW"/>
</dbReference>
<dbReference type="SUPFAM" id="SSF49785">
    <property type="entry name" value="Galactose-binding domain-like"/>
    <property type="match status" value="1"/>
</dbReference>